<organism evidence="5">
    <name type="scientific">marine metagenome</name>
    <dbReference type="NCBI Taxonomy" id="408172"/>
    <lineage>
        <taxon>unclassified sequences</taxon>
        <taxon>metagenomes</taxon>
        <taxon>ecological metagenomes</taxon>
    </lineage>
</organism>
<keyword evidence="3" id="KW-0408">Iron</keyword>
<dbReference type="AlphaFoldDB" id="A0A383EEZ5"/>
<dbReference type="SUPFAM" id="SSF51197">
    <property type="entry name" value="Clavaminate synthase-like"/>
    <property type="match status" value="1"/>
</dbReference>
<protein>
    <recommendedName>
        <fullName evidence="4">Non-haem dioxygenase N-terminal domain-containing protein</fullName>
    </recommendedName>
</protein>
<proteinExistence type="predicted"/>
<keyword evidence="1" id="KW-0479">Metal-binding</keyword>
<sequence length="139" mass="15440">MQSKIPTLDLGDFLADKPGALETVSAELQYAAENVGFFFIRNHGVSQGLVNATFDASRRFHDLPDEEKMALKANEHNIGYMAPGASVSRASQVYEGERKTNLVAAFFLKRDLPPDHSDIVENKPFRGSNQWPANLDGFR</sequence>
<dbReference type="Gene3D" id="2.60.120.330">
    <property type="entry name" value="B-lactam Antibiotic, Isopenicillin N Synthase, Chain"/>
    <property type="match status" value="1"/>
</dbReference>
<dbReference type="PANTHER" id="PTHR10209:SF881">
    <property type="entry name" value="FI07970P-RELATED"/>
    <property type="match status" value="1"/>
</dbReference>
<name>A0A383EEZ5_9ZZZZ</name>
<dbReference type="EMBL" id="UINC01225384">
    <property type="protein sequence ID" value="SVE55426.1"/>
    <property type="molecule type" value="Genomic_DNA"/>
</dbReference>
<dbReference type="Pfam" id="PF14226">
    <property type="entry name" value="DIOX_N"/>
    <property type="match status" value="1"/>
</dbReference>
<evidence type="ECO:0000259" key="4">
    <source>
        <dbReference type="Pfam" id="PF14226"/>
    </source>
</evidence>
<reference evidence="5" key="1">
    <citation type="submission" date="2018-05" db="EMBL/GenBank/DDBJ databases">
        <authorList>
            <person name="Lanie J.A."/>
            <person name="Ng W.-L."/>
            <person name="Kazmierczak K.M."/>
            <person name="Andrzejewski T.M."/>
            <person name="Davidsen T.M."/>
            <person name="Wayne K.J."/>
            <person name="Tettelin H."/>
            <person name="Glass J.I."/>
            <person name="Rusch D."/>
            <person name="Podicherti R."/>
            <person name="Tsui H.-C.T."/>
            <person name="Winkler M.E."/>
        </authorList>
    </citation>
    <scope>NUCLEOTIDE SEQUENCE</scope>
</reference>
<dbReference type="GO" id="GO:0016491">
    <property type="term" value="F:oxidoreductase activity"/>
    <property type="evidence" value="ECO:0007669"/>
    <property type="project" value="UniProtKB-KW"/>
</dbReference>
<feature type="non-terminal residue" evidence="5">
    <location>
        <position position="139"/>
    </location>
</feature>
<dbReference type="InterPro" id="IPR026992">
    <property type="entry name" value="DIOX_N"/>
</dbReference>
<dbReference type="PANTHER" id="PTHR10209">
    <property type="entry name" value="OXIDOREDUCTASE, 2OG-FE II OXYGENASE FAMILY PROTEIN"/>
    <property type="match status" value="1"/>
</dbReference>
<evidence type="ECO:0000313" key="5">
    <source>
        <dbReference type="EMBL" id="SVE55426.1"/>
    </source>
</evidence>
<feature type="domain" description="Non-haem dioxygenase N-terminal" evidence="4">
    <location>
        <begin position="5"/>
        <end position="134"/>
    </location>
</feature>
<evidence type="ECO:0000256" key="2">
    <source>
        <dbReference type="ARBA" id="ARBA00023002"/>
    </source>
</evidence>
<gene>
    <name evidence="5" type="ORF">METZ01_LOCUS508280</name>
</gene>
<dbReference type="InterPro" id="IPR027443">
    <property type="entry name" value="IPNS-like_sf"/>
</dbReference>
<accession>A0A383EEZ5</accession>
<feature type="non-terminal residue" evidence="5">
    <location>
        <position position="1"/>
    </location>
</feature>
<keyword evidence="2" id="KW-0560">Oxidoreductase</keyword>
<evidence type="ECO:0000256" key="1">
    <source>
        <dbReference type="ARBA" id="ARBA00022723"/>
    </source>
</evidence>
<evidence type="ECO:0000256" key="3">
    <source>
        <dbReference type="ARBA" id="ARBA00023004"/>
    </source>
</evidence>
<dbReference type="GO" id="GO:0046872">
    <property type="term" value="F:metal ion binding"/>
    <property type="evidence" value="ECO:0007669"/>
    <property type="project" value="UniProtKB-KW"/>
</dbReference>